<evidence type="ECO:0000313" key="3">
    <source>
        <dbReference type="Proteomes" id="UP000504618"/>
    </source>
</evidence>
<evidence type="ECO:0000256" key="1">
    <source>
        <dbReference type="SAM" id="Coils"/>
    </source>
</evidence>
<dbReference type="InterPro" id="IPR048365">
    <property type="entry name" value="TNP-like_RNaseH_N"/>
</dbReference>
<keyword evidence="1" id="KW-0175">Coiled coil</keyword>
<name>A0A6J1QKU0_9HYME</name>
<proteinExistence type="predicted"/>
<keyword evidence="3" id="KW-1185">Reference proteome</keyword>
<evidence type="ECO:0000313" key="4">
    <source>
        <dbReference type="RefSeq" id="XP_024883049.1"/>
    </source>
</evidence>
<dbReference type="GeneID" id="112461873"/>
<dbReference type="Proteomes" id="UP000504618">
    <property type="component" value="Unplaced"/>
</dbReference>
<reference evidence="4" key="1">
    <citation type="submission" date="2025-08" db="UniProtKB">
        <authorList>
            <consortium name="RefSeq"/>
        </authorList>
    </citation>
    <scope>IDENTIFICATION</scope>
    <source>
        <tissue evidence="4">Whole body</tissue>
    </source>
</reference>
<sequence>MDLLMYILLSVTSFINKKAVSIPGIKPGTTTNNVINNIQVLEKVLLCDGSGIADRHSSLCKGYVLPNQAHFKYNHVRCVPCKKLIAKNSRQQKKQLSQSVKAQVKRQKSRKTVKYEKAKNKRIKTKLVELKAEVARLKKNFAKANKAVVEKEISNLPQAQQEAVRACFSSAKVKSKGRRYTKQWIYECLLMRIKNRKLYEHLRSHEILALPHVDTVNKYVKYMGSTYEFSSIMFDMLRTKAEQMEPAEKRGILLADEMKLSEALKFDRDSCLFHGFVNLGDYTPESQEHELGDHALVFMYQPFRGSWVQAVACFLSKGCANSNVLQCLVLECIILLEKSEFLCDGVTTDGATWN</sequence>
<evidence type="ECO:0000259" key="2">
    <source>
        <dbReference type="Pfam" id="PF21787"/>
    </source>
</evidence>
<dbReference type="Pfam" id="PF21787">
    <property type="entry name" value="TNP-like_RNaseH_N"/>
    <property type="match status" value="1"/>
</dbReference>
<dbReference type="RefSeq" id="XP_024883049.1">
    <property type="nucleotide sequence ID" value="XM_025027281.1"/>
</dbReference>
<feature type="coiled-coil region" evidence="1">
    <location>
        <begin position="101"/>
        <end position="147"/>
    </location>
</feature>
<dbReference type="OrthoDB" id="7695767at2759"/>
<dbReference type="AlphaFoldDB" id="A0A6J1QKU0"/>
<organism evidence="3 4">
    <name type="scientific">Temnothorax curvispinosus</name>
    <dbReference type="NCBI Taxonomy" id="300111"/>
    <lineage>
        <taxon>Eukaryota</taxon>
        <taxon>Metazoa</taxon>
        <taxon>Ecdysozoa</taxon>
        <taxon>Arthropoda</taxon>
        <taxon>Hexapoda</taxon>
        <taxon>Insecta</taxon>
        <taxon>Pterygota</taxon>
        <taxon>Neoptera</taxon>
        <taxon>Endopterygota</taxon>
        <taxon>Hymenoptera</taxon>
        <taxon>Apocrita</taxon>
        <taxon>Aculeata</taxon>
        <taxon>Formicoidea</taxon>
        <taxon>Formicidae</taxon>
        <taxon>Myrmicinae</taxon>
        <taxon>Temnothorax</taxon>
    </lineage>
</organism>
<gene>
    <name evidence="4" type="primary">LOC112461873</name>
</gene>
<accession>A0A6J1QKU0</accession>
<feature type="domain" description="Transposable element P transposase-like RNase H" evidence="2">
    <location>
        <begin position="229"/>
        <end position="354"/>
    </location>
</feature>
<protein>
    <submittedName>
        <fullName evidence="4">Uncharacterized protein LOC112461873</fullName>
    </submittedName>
</protein>